<dbReference type="KEGG" id="cic:CICLE_v10019036mg"/>
<dbReference type="GO" id="GO:0016020">
    <property type="term" value="C:membrane"/>
    <property type="evidence" value="ECO:0007669"/>
    <property type="project" value="TreeGrafter"/>
</dbReference>
<keyword evidence="3" id="KW-0812">Transmembrane</keyword>
<dbReference type="InterPro" id="IPR002110">
    <property type="entry name" value="Ankyrin_rpt"/>
</dbReference>
<gene>
    <name evidence="5" type="ORF">CICLE_v10019036mg</name>
</gene>
<organism evidence="5 6">
    <name type="scientific">Citrus clementina</name>
    <name type="common">Clementine</name>
    <name type="synonym">Citrus deliciosa x Citrus sinensis</name>
    <dbReference type="NCBI Taxonomy" id="85681"/>
    <lineage>
        <taxon>Eukaryota</taxon>
        <taxon>Viridiplantae</taxon>
        <taxon>Streptophyta</taxon>
        <taxon>Embryophyta</taxon>
        <taxon>Tracheophyta</taxon>
        <taxon>Spermatophyta</taxon>
        <taxon>Magnoliopsida</taxon>
        <taxon>eudicotyledons</taxon>
        <taxon>Gunneridae</taxon>
        <taxon>Pentapetalae</taxon>
        <taxon>rosids</taxon>
        <taxon>malvids</taxon>
        <taxon>Sapindales</taxon>
        <taxon>Rutaceae</taxon>
        <taxon>Aurantioideae</taxon>
        <taxon>Citrus</taxon>
    </lineage>
</organism>
<feature type="region of interest" description="Disordered" evidence="2">
    <location>
        <begin position="253"/>
        <end position="289"/>
    </location>
</feature>
<feature type="region of interest" description="Disordered" evidence="2">
    <location>
        <begin position="394"/>
        <end position="430"/>
    </location>
</feature>
<dbReference type="PANTHER" id="PTHR24177:SF103">
    <property type="entry name" value="PGG DOMAIN-CONTAINING PROTEIN"/>
    <property type="match status" value="1"/>
</dbReference>
<dbReference type="InterPro" id="IPR026961">
    <property type="entry name" value="PGG_dom"/>
</dbReference>
<accession>V4VVE3</accession>
<feature type="region of interest" description="Disordered" evidence="2">
    <location>
        <begin position="350"/>
        <end position="377"/>
    </location>
</feature>
<dbReference type="Gramene" id="ESR57234">
    <property type="protein sequence ID" value="ESR57234"/>
    <property type="gene ID" value="CICLE_v10019036mg"/>
</dbReference>
<feature type="compositionally biased region" description="Basic and acidic residues" evidence="2">
    <location>
        <begin position="253"/>
        <end position="269"/>
    </location>
</feature>
<evidence type="ECO:0000259" key="4">
    <source>
        <dbReference type="Pfam" id="PF13962"/>
    </source>
</evidence>
<dbReference type="Pfam" id="PF12796">
    <property type="entry name" value="Ank_2"/>
    <property type="match status" value="2"/>
</dbReference>
<dbReference type="AlphaFoldDB" id="V4VVE3"/>
<dbReference type="EMBL" id="KI536661">
    <property type="protein sequence ID" value="ESR57234.1"/>
    <property type="molecule type" value="Genomic_DNA"/>
</dbReference>
<dbReference type="PROSITE" id="PS50297">
    <property type="entry name" value="ANK_REP_REGION"/>
    <property type="match status" value="1"/>
</dbReference>
<feature type="transmembrane region" description="Helical" evidence="3">
    <location>
        <begin position="624"/>
        <end position="648"/>
    </location>
</feature>
<evidence type="ECO:0000256" key="3">
    <source>
        <dbReference type="SAM" id="Phobius"/>
    </source>
</evidence>
<dbReference type="PROSITE" id="PS50088">
    <property type="entry name" value="ANK_REPEAT"/>
    <property type="match status" value="1"/>
</dbReference>
<proteinExistence type="predicted"/>
<evidence type="ECO:0000313" key="5">
    <source>
        <dbReference type="EMBL" id="ESR57234.1"/>
    </source>
</evidence>
<evidence type="ECO:0000256" key="1">
    <source>
        <dbReference type="PROSITE-ProRule" id="PRU00023"/>
    </source>
</evidence>
<name>V4VVE3_CITCL</name>
<keyword evidence="3" id="KW-1133">Transmembrane helix</keyword>
<dbReference type="Pfam" id="PF13962">
    <property type="entry name" value="PGG"/>
    <property type="match status" value="1"/>
</dbReference>
<feature type="domain" description="PGG" evidence="4">
    <location>
        <begin position="576"/>
        <end position="679"/>
    </location>
</feature>
<dbReference type="Gene3D" id="1.25.40.20">
    <property type="entry name" value="Ankyrin repeat-containing domain"/>
    <property type="match status" value="2"/>
</dbReference>
<dbReference type="InterPro" id="IPR036770">
    <property type="entry name" value="Ankyrin_rpt-contain_sf"/>
</dbReference>
<keyword evidence="1" id="KW-0040">ANK repeat</keyword>
<dbReference type="eggNOG" id="KOG0504">
    <property type="taxonomic scope" value="Eukaryota"/>
</dbReference>
<dbReference type="Proteomes" id="UP000030687">
    <property type="component" value="Unassembled WGS sequence"/>
</dbReference>
<evidence type="ECO:0000313" key="6">
    <source>
        <dbReference type="Proteomes" id="UP000030687"/>
    </source>
</evidence>
<dbReference type="SMART" id="SM00248">
    <property type="entry name" value="ANK"/>
    <property type="match status" value="6"/>
</dbReference>
<dbReference type="PANTHER" id="PTHR24177">
    <property type="entry name" value="CASKIN"/>
    <property type="match status" value="1"/>
</dbReference>
<dbReference type="OMA" id="CECIAKD"/>
<dbReference type="SUPFAM" id="SSF48403">
    <property type="entry name" value="Ankyrin repeat"/>
    <property type="match status" value="1"/>
</dbReference>
<evidence type="ECO:0000256" key="2">
    <source>
        <dbReference type="SAM" id="MobiDB-lite"/>
    </source>
</evidence>
<dbReference type="InParanoid" id="V4VVE3"/>
<feature type="transmembrane region" description="Helical" evidence="3">
    <location>
        <begin position="685"/>
        <end position="708"/>
    </location>
</feature>
<keyword evidence="3" id="KW-0472">Membrane</keyword>
<protein>
    <recommendedName>
        <fullName evidence="4">PGG domain-containing protein</fullName>
    </recommendedName>
</protein>
<feature type="repeat" description="ANK" evidence="1">
    <location>
        <begin position="44"/>
        <end position="66"/>
    </location>
</feature>
<keyword evidence="6" id="KW-1185">Reference proteome</keyword>
<reference evidence="5 6" key="1">
    <citation type="submission" date="2013-10" db="EMBL/GenBank/DDBJ databases">
        <authorList>
            <consortium name="International Citrus Genome Consortium"/>
            <person name="Jenkins J."/>
            <person name="Schmutz J."/>
            <person name="Prochnik S."/>
            <person name="Rokhsar D."/>
            <person name="Gmitter F."/>
            <person name="Ollitrault P."/>
            <person name="Machado M."/>
            <person name="Talon M."/>
            <person name="Wincker P."/>
            <person name="Jaillon O."/>
            <person name="Morgante M."/>
        </authorList>
    </citation>
    <scope>NUCLEOTIDE SEQUENCE</scope>
    <source>
        <strain evidence="6">cv. Clemenules</strain>
    </source>
</reference>
<dbReference type="STRING" id="85681.V4VVE3"/>
<sequence length="728" mass="81315">MATGIDIDQLKKGLFKSAMKGKWNEVVENYGKDDRIHEARITRSGGTALHIAVSDGQEEIVEDLVRIIHEKQQLKVLKIGDERGSTPLHIAAGLGNVSMCKCIATADPRLIGERNHENETPFFLAARHGHKDAFLCLHYLCASVDDGYNYSRRKNGETILHYAISGYYFVSPLHLLATKPNAFRSGSHLGLCTGIIYHCISVDKLQEETSYDQHLFTTIKKQTNYPENYETCLNFIRLLKTMVIVLFNRGNTKKEPTPRDAEDPERSKGNDGTGDQGEESRHNIGAQGHQFFPPNYGTCFEFVKLVSKAMLVILGLGSTKIRKIRDKKQKHTWSVQILDELLRRASLYEYDDDGGKPLRRPSSQAEEDETSPYAIVDGGDTDAVLEGYQQPDTSLTDHNVVADTHKLSRNNGKNSEDRNEGGKTGSTIPDTVKRETPILIAAKNGITEIVEKILKSFPVAILDMNSEKKNVMLLAVENRQRHVYQLLLKTAIIQETVFRKVDDQGNSALHLAATLGDHKPWLIPGAALQMQWELKWYEFVRDSMPFHFFVRYNEQNKSPKDVFTETHKELVQAGGQWLTNTSESCSVVAALIATVAFATSATVPGGVKEDSGEPTLENQPAFNVFAISSLVALCFSVTAVVMFLAILTSRYQEGDFRSDLPGKLLLGLTSLFVSIASMLKLKYAAFPVYAVTCLPVTLFAIAQFPLYFDLIWATFKKVPQRSYKSIPL</sequence>